<dbReference type="InterPro" id="IPR019422">
    <property type="entry name" value="7TM_GPCR_serpentine_rcpt_Srh"/>
</dbReference>
<evidence type="ECO:0000313" key="2">
    <source>
        <dbReference type="EMBL" id="CCD68540.1"/>
    </source>
</evidence>
<keyword evidence="2" id="KW-0675">Receptor</keyword>
<dbReference type="HOGENOM" id="CLU_042960_0_0_1"/>
<evidence type="ECO:0000313" key="3">
    <source>
        <dbReference type="Proteomes" id="UP000001940"/>
    </source>
</evidence>
<dbReference type="GeneID" id="191874"/>
<dbReference type="PhylomeDB" id="Q9UAW4"/>
<dbReference type="CTD" id="191874"/>
<keyword evidence="1" id="KW-0812">Transmembrane</keyword>
<dbReference type="FunCoup" id="Q9UAW4">
    <property type="interactions" value="46"/>
</dbReference>
<dbReference type="UCSC" id="DC2.1">
    <property type="organism name" value="c. elegans"/>
</dbReference>
<protein>
    <submittedName>
        <fullName evidence="2">Serpentine Receptor, class H</fullName>
    </submittedName>
</protein>
<dbReference type="Proteomes" id="UP000001940">
    <property type="component" value="Chromosome V"/>
</dbReference>
<dbReference type="SUPFAM" id="SSF81321">
    <property type="entry name" value="Family A G protein-coupled receptor-like"/>
    <property type="match status" value="1"/>
</dbReference>
<dbReference type="InterPro" id="IPR053220">
    <property type="entry name" value="Nematode_rcpt-like_serp_H"/>
</dbReference>
<feature type="transmembrane region" description="Helical" evidence="1">
    <location>
        <begin position="150"/>
        <end position="171"/>
    </location>
</feature>
<dbReference type="SMR" id="Q9UAW4"/>
<dbReference type="KEGG" id="cel:CELE_DC2.1"/>
<evidence type="ECO:0000313" key="4">
    <source>
        <dbReference type="WormBase" id="DC2.1a"/>
    </source>
</evidence>
<accession>Q9UAW4</accession>
<dbReference type="eggNOG" id="ENOG502R105">
    <property type="taxonomic scope" value="Eukaryota"/>
</dbReference>
<reference evidence="2 3" key="1">
    <citation type="journal article" date="1998" name="Science">
        <title>Genome sequence of the nematode C. elegans: a platform for investigating biology.</title>
        <authorList>
            <consortium name="The C. elegans sequencing consortium"/>
            <person name="Sulson J.E."/>
            <person name="Waterston R."/>
        </authorList>
    </citation>
    <scope>NUCLEOTIDE SEQUENCE [LARGE SCALE GENOMIC DNA]</scope>
    <source>
        <strain evidence="2 3">Bristol N2</strain>
    </source>
</reference>
<dbReference type="PaxDb" id="6239-DC2.1"/>
<keyword evidence="1" id="KW-1133">Transmembrane helix</keyword>
<dbReference type="WormBase" id="DC2.1a">
    <property type="protein sequence ID" value="CE26697"/>
    <property type="gene ID" value="WBGene00005301"/>
    <property type="gene designation" value="srh-80"/>
</dbReference>
<dbReference type="PANTHER" id="PTHR22941:SF302">
    <property type="entry name" value="SERPENTINE RECEPTOR, CLASS H"/>
    <property type="match status" value="1"/>
</dbReference>
<dbReference type="AlphaFoldDB" id="Q9UAW4"/>
<dbReference type="InParanoid" id="Q9UAW4"/>
<feature type="transmembrane region" description="Helical" evidence="1">
    <location>
        <begin position="211"/>
        <end position="240"/>
    </location>
</feature>
<evidence type="ECO:0000256" key="1">
    <source>
        <dbReference type="SAM" id="Phobius"/>
    </source>
</evidence>
<feature type="transmembrane region" description="Helical" evidence="1">
    <location>
        <begin position="291"/>
        <end position="314"/>
    </location>
</feature>
<feature type="transmembrane region" description="Helical" evidence="1">
    <location>
        <begin position="34"/>
        <end position="52"/>
    </location>
</feature>
<dbReference type="AGR" id="WB:WBGene00005301"/>
<dbReference type="RefSeq" id="NP_503157.1">
    <property type="nucleotide sequence ID" value="NM_070756.1"/>
</dbReference>
<dbReference type="Pfam" id="PF10318">
    <property type="entry name" value="7TM_GPCR_Srh"/>
    <property type="match status" value="1"/>
</dbReference>
<feature type="transmembrane region" description="Helical" evidence="1">
    <location>
        <begin position="109"/>
        <end position="129"/>
    </location>
</feature>
<dbReference type="EMBL" id="BX284605">
    <property type="protein sequence ID" value="CCD68540.1"/>
    <property type="molecule type" value="Genomic_DNA"/>
</dbReference>
<sequence>MISLQEYYTTNYTKCPKCEYFLCSWQDYAHTMHIFAGIAIPFYSFGFHCILFKTPKHMNNSKVSLLNFHFWSCLLDIIFSALVTPYLFLPALAGFSLGLLQFLEVPIKAQLWLFSFSMHAVYMSMTYLLETRHNSIQFNRFRITCKRFKTVYYSIRIMLAFIYSFTIIEFVPEDQETLYSKVLEKVPCPADDYFKAEEHFVLCDNEAHFKLLLTLVTIMGVSEGLQMMFFTTCCLYYLFYSTKQFTSKKTRQMQITFFRNIVLQISIPVLSFLPTNFVVTTSTLAEYNNQALINLFFIHMSLHGLLSTFVILFIHRPYREFILSFFMQTSSAASVKSIAKLTPIKVGQTCITI</sequence>
<feature type="transmembrane region" description="Helical" evidence="1">
    <location>
        <begin position="261"/>
        <end position="279"/>
    </location>
</feature>
<organism evidence="2 3">
    <name type="scientific">Caenorhabditis elegans</name>
    <dbReference type="NCBI Taxonomy" id="6239"/>
    <lineage>
        <taxon>Eukaryota</taxon>
        <taxon>Metazoa</taxon>
        <taxon>Ecdysozoa</taxon>
        <taxon>Nematoda</taxon>
        <taxon>Chromadorea</taxon>
        <taxon>Rhabditida</taxon>
        <taxon>Rhabditina</taxon>
        <taxon>Rhabditomorpha</taxon>
        <taxon>Rhabditoidea</taxon>
        <taxon>Rhabditidae</taxon>
        <taxon>Peloderinae</taxon>
        <taxon>Caenorhabditis</taxon>
    </lineage>
</organism>
<dbReference type="PANTHER" id="PTHR22941">
    <property type="entry name" value="SERPENTINE RECEPTOR"/>
    <property type="match status" value="1"/>
</dbReference>
<name>Q9UAW4_CAEEL</name>
<keyword evidence="1" id="KW-0472">Membrane</keyword>
<dbReference type="PIR" id="T33975">
    <property type="entry name" value="T33975"/>
</dbReference>
<proteinExistence type="predicted"/>
<gene>
    <name evidence="2 4" type="primary">srh-80</name>
    <name evidence="2" type="ORF">CELE_DC2.1</name>
    <name evidence="4" type="ORF">DC2.1</name>
</gene>
<feature type="transmembrane region" description="Helical" evidence="1">
    <location>
        <begin position="64"/>
        <end position="89"/>
    </location>
</feature>
<keyword evidence="3" id="KW-1185">Reference proteome</keyword>